<feature type="compositionally biased region" description="Basic and acidic residues" evidence="7">
    <location>
        <begin position="245"/>
        <end position="259"/>
    </location>
</feature>
<feature type="domain" description="Ig-like" evidence="8">
    <location>
        <begin position="1098"/>
        <end position="1186"/>
    </location>
</feature>
<evidence type="ECO:0000259" key="9">
    <source>
        <dbReference type="PROSITE" id="PS50853"/>
    </source>
</evidence>
<feature type="domain" description="Ig-like" evidence="8">
    <location>
        <begin position="1629"/>
        <end position="1716"/>
    </location>
</feature>
<dbReference type="CDD" id="cd00096">
    <property type="entry name" value="Ig"/>
    <property type="match status" value="3"/>
</dbReference>
<dbReference type="eggNOG" id="KOG0032">
    <property type="taxonomic scope" value="Eukaryota"/>
</dbReference>
<dbReference type="FunFam" id="2.60.40.10:FF:000425">
    <property type="entry name" value="Myosin light chain kinase"/>
    <property type="match status" value="3"/>
</dbReference>
<feature type="domain" description="Ig-like" evidence="8">
    <location>
        <begin position="3599"/>
        <end position="3697"/>
    </location>
</feature>
<dbReference type="GO" id="GO:0060298">
    <property type="term" value="P:positive regulation of sarcomere organization"/>
    <property type="evidence" value="ECO:0007669"/>
    <property type="project" value="UniProtKB-ARBA"/>
</dbReference>
<feature type="domain" description="Ig-like" evidence="8">
    <location>
        <begin position="1198"/>
        <end position="1282"/>
    </location>
</feature>
<feature type="domain" description="Ig-like" evidence="8">
    <location>
        <begin position="1389"/>
        <end position="1493"/>
    </location>
</feature>
<feature type="compositionally biased region" description="Basic and acidic residues" evidence="7">
    <location>
        <begin position="269"/>
        <end position="281"/>
    </location>
</feature>
<feature type="region of interest" description="Disordered" evidence="7">
    <location>
        <begin position="3069"/>
        <end position="3089"/>
    </location>
</feature>
<feature type="domain" description="Ig-like" evidence="8">
    <location>
        <begin position="3920"/>
        <end position="4009"/>
    </location>
</feature>
<dbReference type="PROSITE" id="PS50853">
    <property type="entry name" value="FN3"/>
    <property type="match status" value="1"/>
</dbReference>
<keyword evidence="5" id="KW-1015">Disulfide bond</keyword>
<feature type="domain" description="Ig-like" evidence="8">
    <location>
        <begin position="706"/>
        <end position="798"/>
    </location>
</feature>
<keyword evidence="6" id="KW-0393">Immunoglobulin domain</keyword>
<dbReference type="InterPro" id="IPR036116">
    <property type="entry name" value="FN3_sf"/>
</dbReference>
<dbReference type="InterPro" id="IPR007110">
    <property type="entry name" value="Ig-like_dom"/>
</dbReference>
<feature type="compositionally biased region" description="Basic and acidic residues" evidence="7">
    <location>
        <begin position="358"/>
        <end position="490"/>
    </location>
</feature>
<feature type="domain" description="Ig-like" evidence="8">
    <location>
        <begin position="4462"/>
        <end position="4551"/>
    </location>
</feature>
<feature type="compositionally biased region" description="Basic and acidic residues" evidence="7">
    <location>
        <begin position="82"/>
        <end position="228"/>
    </location>
</feature>
<dbReference type="GO" id="GO:0031672">
    <property type="term" value="C:A band"/>
    <property type="evidence" value="ECO:0007669"/>
    <property type="project" value="UniProtKB-SubCell"/>
</dbReference>
<feature type="compositionally biased region" description="Basic and acidic residues" evidence="7">
    <location>
        <begin position="57"/>
        <end position="72"/>
    </location>
</feature>
<evidence type="ECO:0000259" key="8">
    <source>
        <dbReference type="PROSITE" id="PS50835"/>
    </source>
</evidence>
<dbReference type="FunFam" id="2.60.40.10:FF:001223">
    <property type="entry name" value="Sidekick cell adhesion molecule 1"/>
    <property type="match status" value="1"/>
</dbReference>
<feature type="domain" description="Ig-like" evidence="8">
    <location>
        <begin position="4687"/>
        <end position="4776"/>
    </location>
</feature>
<evidence type="ECO:0000313" key="11">
    <source>
        <dbReference type="WBParaSite" id="Csp11.Scaffold627.g6684.t1"/>
    </source>
</evidence>
<feature type="domain" description="Ig-like" evidence="8">
    <location>
        <begin position="3026"/>
        <end position="3117"/>
    </location>
</feature>
<evidence type="ECO:0000256" key="5">
    <source>
        <dbReference type="ARBA" id="ARBA00023157"/>
    </source>
</evidence>
<feature type="compositionally biased region" description="Low complexity" evidence="7">
    <location>
        <begin position="1"/>
        <end position="27"/>
    </location>
</feature>
<reference evidence="11" key="1">
    <citation type="submission" date="2016-11" db="UniProtKB">
        <authorList>
            <consortium name="WormBaseParasite"/>
        </authorList>
    </citation>
    <scope>IDENTIFICATION</scope>
</reference>
<keyword evidence="4" id="KW-0677">Repeat</keyword>
<keyword evidence="10" id="KW-1185">Reference proteome</keyword>
<feature type="domain" description="Ig-like" evidence="8">
    <location>
        <begin position="3502"/>
        <end position="3594"/>
    </location>
</feature>
<feature type="compositionally biased region" description="Basic and acidic residues" evidence="7">
    <location>
        <begin position="326"/>
        <end position="342"/>
    </location>
</feature>
<feature type="domain" description="Ig-like" evidence="8">
    <location>
        <begin position="1292"/>
        <end position="1381"/>
    </location>
</feature>
<dbReference type="InterPro" id="IPR036179">
    <property type="entry name" value="Ig-like_dom_sf"/>
</dbReference>
<feature type="domain" description="Ig-like" evidence="8">
    <location>
        <begin position="806"/>
        <end position="896"/>
    </location>
</feature>
<accession>A0A1I7TK30</accession>
<comment type="similarity">
    <text evidence="2">Belongs to the protein kinase superfamily. CAMK Ser/Thr protein kinase family.</text>
</comment>
<feature type="domain" description="Ig-like" evidence="8">
    <location>
        <begin position="2321"/>
        <end position="2412"/>
    </location>
</feature>
<evidence type="ECO:0000256" key="1">
    <source>
        <dbReference type="ARBA" id="ARBA00004161"/>
    </source>
</evidence>
<feature type="region of interest" description="Disordered" evidence="7">
    <location>
        <begin position="689"/>
        <end position="709"/>
    </location>
</feature>
<feature type="compositionally biased region" description="Low complexity" evidence="7">
    <location>
        <begin position="232"/>
        <end position="244"/>
    </location>
</feature>
<feature type="domain" description="Ig-like" evidence="8">
    <location>
        <begin position="4024"/>
        <end position="4115"/>
    </location>
</feature>
<dbReference type="WBParaSite" id="Csp11.Scaffold627.g6684.t1">
    <property type="protein sequence ID" value="Csp11.Scaffold627.g6684.t1"/>
    <property type="gene ID" value="Csp11.Scaffold627.g6684"/>
</dbReference>
<dbReference type="InterPro" id="IPR013783">
    <property type="entry name" value="Ig-like_fold"/>
</dbReference>
<dbReference type="SUPFAM" id="SSF49265">
    <property type="entry name" value="Fibronectin type III"/>
    <property type="match status" value="1"/>
</dbReference>
<comment type="subcellular location">
    <subcellularLocation>
        <location evidence="1">Cytoplasm</location>
        <location evidence="1">Myofibril</location>
        <location evidence="1">Sarcomere</location>
        <location evidence="1">A band</location>
    </subcellularLocation>
</comment>
<feature type="domain" description="Ig-like" evidence="8">
    <location>
        <begin position="2117"/>
        <end position="2207"/>
    </location>
</feature>
<feature type="domain" description="Ig-like" evidence="8">
    <location>
        <begin position="1824"/>
        <end position="1915"/>
    </location>
</feature>
<dbReference type="GO" id="GO:0019899">
    <property type="term" value="F:enzyme binding"/>
    <property type="evidence" value="ECO:0007669"/>
    <property type="project" value="UniProtKB-ARBA"/>
</dbReference>
<dbReference type="FunFam" id="2.60.40.10:FF:000032">
    <property type="entry name" value="palladin isoform X1"/>
    <property type="match status" value="3"/>
</dbReference>
<dbReference type="Pfam" id="PF00041">
    <property type="entry name" value="fn3"/>
    <property type="match status" value="1"/>
</dbReference>
<dbReference type="InterPro" id="IPR003599">
    <property type="entry name" value="Ig_sub"/>
</dbReference>
<feature type="compositionally biased region" description="Low complexity" evidence="7">
    <location>
        <begin position="47"/>
        <end position="56"/>
    </location>
</feature>
<sequence length="5169" mass="568163">METTLTSTKTTTMSTTEVTSTVGGVTVETKESESATTIGTIGGGSTEGSISVSKIEVVSKTESQTDVREGTPKRRVSFAEEEIPKDVIDSDRKKKKSPTPEKKEKSPEKSATEEVKSPTKKEKSPEKPSSPTKKEKSPEKTEEVKSPIKKEKSPEKTPSEEVKSPIKKEKSPEKAEEKPKSPTKKEKSPEKSSTEEVKSPVKKEKSPEKPSSPTKKEKSPEKAEEKPKSPTKKSSSTGEITSETTIEKIETTVETESTKSSEAVITSIEDEKSQEKKEETPKSPTKKQKSPEKTTEEEVKSPIKKEKSPEVSKQEIPSSPVEETTEEKAAESVKTPVEEKPKSPTPKKSPPGSPKKAKSPEKVEESVKSPIKKEKSPEKTEEKPKSPTTKEKSPEKSATEEVKSPVKKEKTPEKPLSPTKKEKSPEKTEEVKSPIKKEKSPEKTEEKPKSPTKKEKSPEKSVSEEVKSPEKTEEKPKSPTKKEKSPEKTEIASPTKKSPPGSPKKKKKSASPVAEKPPVPKLTRDLKSQTVNKTDLAHFEVVVEHATEIKWFLDGKEITNAQGITISKDDQFEFRCSIDTTHFGSGIVSIVASNASGTVETKTDLKVLETPKETKKPEFTDKLRDIEVTKGDTVQMDVIALHSPEYKWYQNGNLLEDGKNGITIKNEENKSSLVIPNAQESGKITVEASNEVGTSESSAKLTVNPPSTTPIVVDGPKSVTIKETESAEFKATITGFPAPTVKWTINEKIVEESTNVTTIKTDDLYTLKITNAKIEQSGTVKVTAQNSAGQDTKQADLKVEPNVVSPKFKSQLTDKTVDEGEPLRWNLELDGPFQGTEVTWLLNGQPLTKSDTVQVVDHGDGTYHVTIAEAKPEMSGTLTAKAKNSAGECETSAKVTVNGGNKKPEFIQAPQNHDTTLEESVKFSAIVTGKPMPTVTWFLNEKKLIQSEEVKVKYVHETGKTSIRIHKPLMEHNGTVRVEAVNVAGKVEATAQLKVDKKTEVPKFTTNMDDRQVKEGENVKFTANVEGYPEPSVAWTLNGEPVSKHANITVTDKDGEHTIEIAAVTPEQAGELSCEATNAVGSKKRDVQLAVKKVGDAPTFAKNLEDRLTTEGELTLMDAKLNIVKPKPKITWLKDGIEIKSDDHFKLVEEEDGTLKLSILSTKLDDKGRITIKAESEFGVAECSASLGVVKGRPMAKPAFQSDIAPINLTEGDTLECKLLITGDPTPFVKWYINGQLVCATEDTEISNANGVYTMKIHGVTADMTGKIKCVAYNKAGEATIEGPLKVVAPIPVEFETSLCDATCREGDTLKLKAVLLGEPEPVVSWYVNGKKLEESQNIKIHSEKGTYTVTIKDITCDYSGQVVCEAINEYGKATSEATLLVLPRGEPPDFLEWLSNVRARTGTKVVHKVVFTGDPKPSLTWYINNNEILNSDLYTIVTDDKTSTLTINSFNPDIHVGEIICKAENDAGEVSCTANMITYTSDMFSESESEAQAEEFVGDDLTEDESLREEMHRTPTPVMAPKFITKIKDTKAKKGHSAVFECVVPDTKGVCCKWLKDGKEIELIARIRVQTRTGPEGHITQELILDNVTPEDAGKYTCIVENTAGKDTCEATLTVIESLEKKIDNKAPEFIVALQDKTTKTSEKVVLECKVIGEPKPKVSWLHDNKTITQESITIESIEGVERVTISSSELSHQGKYTCIAENSEGTSKTEAFLTVQGEAPVFTKELQNKELSIGEKLILSCSVKGSPQPHVDFYSFSETTKIETKIISSSRIAIEHDQTNTHWRMVVSQVTKEDIVSYKAVATNSIGTATSTSKVTTKVEVPVFEQGLKKTSVKEKEEIKMEVKVGGSAPDVEWFKDDKPVNEDGNHEIKKNPETGVFTLVVKQADKSDAGKYTAKATNPAGSAESSAEAEVTQALEKPTFIKELVSTEVKINETATLSVTVKGVPEPSVEWLKDGQPVQTDSSHVIAKTEGSGSYSITIKDARAEDSGKYACRATNPAGEAKTEANFAVVKDLIPPEFIEKLTPIEVKEKESITLSVKVIGKPEPSVEWFKDDTPINIDNVHVIQKHSSTESYTLTVNDARQEDVGIYSCRARNEAGEALTTANFGIIRDSIPPEFTQKLRPLEVREQETLDLKVTVIGTPAPKVEWFKDDKPINIDNSHIFAKDEGSGHHTLTIKQARGEDVGVYTCKATNEAGEAKTTANMAVQEEIEAPLFVQGLKPYEVEQGKPAELEVRVEGKPEPEVKWFKDGVPIAIDNQHVIEKKGENGSHTLIIKDTNNADFGKYTCQATNKAGKDETIGELKVPKYSFEKQSVEEVKPLFIEPLKETFASEGDTVVLECKVNKDSHPQIKFFKNDQPVEIGQHMQLEVLDDGNIKLTIQNAKKEDVGAYRCEAVNVAGKADTKAELKIQFAAKVEEHVTDESGQIEEIGQLETVGETASSKTDTGRGAPEFVELLRSCTVAEKQQAVLKCKVKGEPRPKIKWTKEGKEVEMSARVRSEHKEDGTVTLTFDNVTQSDAGEYRCEADNEYGSAWTEGPIIVTLEGAPKIDGEAPDFLQPVKPAVVTVGETAVLEGKISGKPKPTVEWYKNGEELKPSDRVKIENLDDGTQRLTVSNAELSDMDEYRCEASNEFGDVWSDVTLTVKEPSHVAPGFFKELSAIQVKETETAKFECKVSGTKPDVKWFKDGTQLKEDKRVHFESSDDGTQKLVIEETKTDDQGNYRIEVSNDAGVANSKAPLTVIPAETLKIKRGLTDVSVTQGTKILLSVEVEGKPKTVKWYKGSETVGSSKTTKIVQVTESEYKLEIESGELSDSGSYRVVLSTDSLSVESSATVTVSKAAEKISLPSFKKGLSDQSVPKGTPLVLEVEIEGKPKDVKWYKNGDEIKDGKVEDLGNGKYRLTIPDFQEKDVGEYSVTAANEAGEIESKAKVNVSAKPEIVSGLVPTTVKQGETATFNVKVKGPVKGVKWYKNGKEIPDAKTKDNGDGSYSLEIPNSQLDDAADYKVVLSNDAGDADSSAALTVKLPGIEIVKGLKDTEVPKGKKVILEIETNKKPKDIKWYKNGKEITPNDKAQIGSDGDKKPQLVIPDAEDDDAAEYKVVLTDEDGNTADSFCALTVKLPAEEPKIIKGLEDQTVPIGSPIKLEIETSGSPKTVKWYKNGKELSGAAAKNIKINKIDDNKYVLEIPSSVVEDTGDYKVEIANEAGSANSSGKITVEPKITFLKPLKDQTITEGENAEFSVETNTKPRSVKWYKNGQQITPDSRFVIEQKTDTKYQLVIKNAVRDDAATYKIVLENTAGEAESSAQLTVKKAKAGLCKIVKGLEDQVVAKGAKMVFEVKIQGEPEDVRWLKDANVISAGANAIIEKIDDTTYRLTIPSADLKDAGEYTVEIINESGKAKSDAKGEVDEKPEVVRGLENIEIPEGDDDVFKVEVSAPVRQVKWYKNGQEIKPNSHLEAKKIGPKKYELAINRAQLDDGADYKVVLSNAAGDCDSSAALTVVKPNILKIIDGLKDIDVEEPQPVQLKVKVEGVPKVVKWYKNGQELKPETDGIKFEEKPESGEFSLIIPSSKKSDGGAYRVVLGNDKGEVYSGSVVHVKAPKPAEATSGANFISPLKDTEVEEGDMLTLQCVVSGEPFPEIIWEKDGVVLQKDDRITMRIALDGTATLRIRSAKKSDIGQYRVTAKNEAGSASSDCKVTVTEQGEQPSKPKFVIPLKSGAALPGDKKEFNIKVRGLPKPTLQLFLNGKPLVFDDRVTLDDMADGNYCLTIRDVREEDFGTLKCIAKNENGTDETVCEFEQGVDHDGGMRDDLRYPPRFNVPLWDRRIPVGDPMFIECHVDANPTAEIEWFKDGKKIAHSVHTEIRNTVDGACRIKISPFEESDIGVYMCVAVNELGQAETQATYQVEIIEHVEEEKKKEYAPRINPPLEDKTVNGGQPIRLSCKVDAVPRASVVWYKDGLPIRADSRTSIQYEDDGTASLSINDSTEADIGAYRCVATNAHGTINTSCSVNVKVPKQDIKKEGEEPFFTKGLVDLWTDRGDTFTLKCAVTGDPFPEIKWYRNGQLVRNGPRTIVETSPDGTCSLTVKESTMSDEGIYRCEAENAHGKAKTQATAHVQMALGKTEKPKMDEGKPPKFILELSDMSVSLGNVIDLECKVTGLPNPSVKWSKDGGPLIEDSRFEWSNEPTKGIYQLRIKNATLHDEGTYRCVATNENGSATTKSFIRMDDGLGSGVVTASQPPRFTLKMGDVRTTEGQPLKLECKIDASPLPEMTWYKDGAIVTPSDRIQISLSPDGIATLLIPSCVYDDDGIYRVIATNPSGTAQDKGTATVKKLPRDSGARRSAERDVFDANKAPKLVEPLENIRIPEKQGFRLRCKFSGDPKPTIKWFKDGERVFPYGRLQLIESPDGVCELVVDSATRQDAGGYRCVAENTYGSARTSCDVNVIRGDRKPRDIDSSIREGKAPGFTIPLTIRRAKPGDSVTFECLPFGNPFPSIKWLKDGLELFSDDKIKMESSADGTQRLILSDVTFLSEGYFRCVATNEHGTASTKAELVIEGDRTIGSRPLSEGNGEPEECKPRIRRGLYNMSIHEGNVIEMIVCATGIPTPTVKWYKDGQEIIGDGPDGKRVIFTDERGIHHLVIVNASPEDEGDYSLEATNKLGSAKTEGSLNIIRPRHVADSDDRGGMPFPPGFVRQLKNKHVFNHMPTIFDCLVVGHPAPEVEWFHNGKKIIPGGRIKIQSCGGGSHALIILDTTLEDAGEYVAVAKNSHGTASSSAVLDVTVPFLDNIKFNGEIDVTPYLTEEYGFKKLNTASLPTPPDRGPFIKEVTGHYLTLSWIPTKRAPPRYPQVTYVIEIRELPEKEWTLLDYNIPEPVCKVRNLEIGKSYQFRVRAENIYGISDPSPASPPSRLMAPPQPVFDRRTNKVIPLLDPYAERALDLKYSEQYACAPWFSPGVVEKRYCAENDTLTIILNVSGFPDPDIKWKFRGWDIDTSSPTSKCKVYTYGGTETTLAITGFSKENVGQYQCFAKNEYGEAQQNVLVDLATRPNFIQSLTNKTFSSAQPMRLDVRVEGEPFPELKWMKEWRPIVESSRIKFVQDGPFLCSLIINDPMWRDSGIYSCVAVNDAGQATTSCTVTVEAEGDYNDVELPRRRVTIESRRVRELYEISEKDEK</sequence>
<feature type="domain" description="Ig-like" evidence="8">
    <location>
        <begin position="3814"/>
        <end position="3903"/>
    </location>
</feature>
<dbReference type="PROSITE" id="PS50835">
    <property type="entry name" value="IG_LIKE"/>
    <property type="match status" value="40"/>
</dbReference>
<feature type="domain" description="Ig-like" evidence="8">
    <location>
        <begin position="2653"/>
        <end position="2741"/>
    </location>
</feature>
<dbReference type="Pfam" id="PF07679">
    <property type="entry name" value="I-set"/>
    <property type="match status" value="43"/>
</dbReference>
<feature type="region of interest" description="Disordered" evidence="7">
    <location>
        <begin position="1"/>
        <end position="527"/>
    </location>
</feature>
<feature type="domain" description="Ig-like" evidence="8">
    <location>
        <begin position="2937"/>
        <end position="3022"/>
    </location>
</feature>
<feature type="domain" description="Ig-like" evidence="8">
    <location>
        <begin position="4238"/>
        <end position="4327"/>
    </location>
</feature>
<dbReference type="SUPFAM" id="SSF48726">
    <property type="entry name" value="Immunoglobulin"/>
    <property type="match status" value="44"/>
</dbReference>
<feature type="domain" description="Ig-like" evidence="8">
    <location>
        <begin position="1522"/>
        <end position="1615"/>
    </location>
</feature>
<evidence type="ECO:0000313" key="10">
    <source>
        <dbReference type="Proteomes" id="UP000095282"/>
    </source>
</evidence>
<organism evidence="10 11">
    <name type="scientific">Caenorhabditis tropicalis</name>
    <dbReference type="NCBI Taxonomy" id="1561998"/>
    <lineage>
        <taxon>Eukaryota</taxon>
        <taxon>Metazoa</taxon>
        <taxon>Ecdysozoa</taxon>
        <taxon>Nematoda</taxon>
        <taxon>Chromadorea</taxon>
        <taxon>Rhabditida</taxon>
        <taxon>Rhabditina</taxon>
        <taxon>Rhabditomorpha</taxon>
        <taxon>Rhabditoidea</taxon>
        <taxon>Rhabditidae</taxon>
        <taxon>Peloderinae</taxon>
        <taxon>Caenorhabditis</taxon>
    </lineage>
</organism>
<dbReference type="CDD" id="cd00063">
    <property type="entry name" value="FN3"/>
    <property type="match status" value="1"/>
</dbReference>
<evidence type="ECO:0000256" key="6">
    <source>
        <dbReference type="ARBA" id="ARBA00023319"/>
    </source>
</evidence>
<dbReference type="InterPro" id="IPR003598">
    <property type="entry name" value="Ig_sub2"/>
</dbReference>
<feature type="domain" description="Ig-like" evidence="8">
    <location>
        <begin position="2744"/>
        <end position="2836"/>
    </location>
</feature>
<feature type="domain" description="Ig-like" evidence="8">
    <location>
        <begin position="4132"/>
        <end position="4222"/>
    </location>
</feature>
<feature type="compositionally biased region" description="Basic and acidic residues" evidence="7">
    <location>
        <begin position="289"/>
        <end position="313"/>
    </location>
</feature>
<feature type="domain" description="Ig-like" evidence="8">
    <location>
        <begin position="2847"/>
        <end position="2932"/>
    </location>
</feature>
<proteinExistence type="inferred from homology"/>
<dbReference type="InterPro" id="IPR013106">
    <property type="entry name" value="Ig_V-set"/>
</dbReference>
<feature type="domain" description="Ig-like" evidence="8">
    <location>
        <begin position="4950"/>
        <end position="5039"/>
    </location>
</feature>
<feature type="domain" description="Ig-like" evidence="8">
    <location>
        <begin position="5044"/>
        <end position="5133"/>
    </location>
</feature>
<feature type="domain" description="Ig-like" evidence="8">
    <location>
        <begin position="4352"/>
        <end position="4441"/>
    </location>
</feature>
<dbReference type="FunFam" id="2.60.40.10:FF:000507">
    <property type="entry name" value="Muscle M-line assembly protein unc-89"/>
    <property type="match status" value="3"/>
</dbReference>
<feature type="domain" description="Ig-like" evidence="8">
    <location>
        <begin position="3125"/>
        <end position="3215"/>
    </location>
</feature>
<feature type="domain" description="Ig-like" evidence="8">
    <location>
        <begin position="2452"/>
        <end position="2543"/>
    </location>
</feature>
<feature type="domain" description="Ig-like" evidence="8">
    <location>
        <begin position="1002"/>
        <end position="1090"/>
    </location>
</feature>
<dbReference type="InterPro" id="IPR003961">
    <property type="entry name" value="FN3_dom"/>
</dbReference>
<dbReference type="PRINTS" id="PR01832">
    <property type="entry name" value="VEGFRECEPTOR"/>
</dbReference>
<dbReference type="SMART" id="SM00060">
    <property type="entry name" value="FN3"/>
    <property type="match status" value="1"/>
</dbReference>
<feature type="domain" description="Ig-like" evidence="8">
    <location>
        <begin position="1722"/>
        <end position="1818"/>
    </location>
</feature>
<feature type="domain" description="Fibronectin type-III" evidence="9">
    <location>
        <begin position="4815"/>
        <end position="4911"/>
    </location>
</feature>
<feature type="domain" description="Ig-like" evidence="8">
    <location>
        <begin position="2555"/>
        <end position="2644"/>
    </location>
</feature>
<dbReference type="FunFam" id="2.60.40.10:FF:000345">
    <property type="entry name" value="Muscle M-line assembly protein unc-89"/>
    <property type="match status" value="9"/>
</dbReference>
<feature type="domain" description="Ig-like" evidence="8">
    <location>
        <begin position="2019"/>
        <end position="2104"/>
    </location>
</feature>
<evidence type="ECO:0000256" key="2">
    <source>
        <dbReference type="ARBA" id="ARBA00006692"/>
    </source>
</evidence>
<dbReference type="SMART" id="SM00408">
    <property type="entry name" value="IGc2"/>
    <property type="match status" value="36"/>
</dbReference>
<dbReference type="eggNOG" id="KOG4475">
    <property type="taxonomic scope" value="Eukaryota"/>
</dbReference>
<dbReference type="FunFam" id="2.60.40.10:FF:000080">
    <property type="entry name" value="Myosin light chain kinase, smooth muscle"/>
    <property type="match status" value="2"/>
</dbReference>
<protein>
    <submittedName>
        <fullName evidence="11">Ig-like domain-containing protein</fullName>
    </submittedName>
</protein>
<evidence type="ECO:0000256" key="3">
    <source>
        <dbReference type="ARBA" id="ARBA00022490"/>
    </source>
</evidence>
<dbReference type="Proteomes" id="UP000095282">
    <property type="component" value="Unplaced"/>
</dbReference>
<dbReference type="SMART" id="SM00409">
    <property type="entry name" value="IG"/>
    <property type="match status" value="42"/>
</dbReference>
<evidence type="ECO:0000256" key="7">
    <source>
        <dbReference type="SAM" id="MobiDB-lite"/>
    </source>
</evidence>
<feature type="domain" description="Ig-like" evidence="8">
    <location>
        <begin position="3410"/>
        <end position="3498"/>
    </location>
</feature>
<feature type="domain" description="Ig-like" evidence="8">
    <location>
        <begin position="2215"/>
        <end position="2302"/>
    </location>
</feature>
<dbReference type="FunFam" id="2.60.40.10:FF:000107">
    <property type="entry name" value="Myosin, light chain kinase a"/>
    <property type="match status" value="11"/>
</dbReference>
<keyword evidence="3" id="KW-0963">Cytoplasm</keyword>
<dbReference type="InterPro" id="IPR013098">
    <property type="entry name" value="Ig_I-set"/>
</dbReference>
<dbReference type="SMART" id="SM00406">
    <property type="entry name" value="IGv"/>
    <property type="match status" value="5"/>
</dbReference>
<dbReference type="InterPro" id="IPR007850">
    <property type="entry name" value="RCSD"/>
</dbReference>
<feature type="compositionally biased region" description="Pro residues" evidence="7">
    <location>
        <begin position="343"/>
        <end position="353"/>
    </location>
</feature>
<dbReference type="Pfam" id="PF05177">
    <property type="entry name" value="RCSD"/>
    <property type="match status" value="2"/>
</dbReference>
<feature type="domain" description="Ig-like" evidence="8">
    <location>
        <begin position="617"/>
        <end position="702"/>
    </location>
</feature>
<dbReference type="FunFam" id="2.60.40.10:FF:000344">
    <property type="entry name" value="Muscle M-line assembly protein unc-89"/>
    <property type="match status" value="2"/>
</dbReference>
<dbReference type="STRING" id="1561998.A0A1I7TK30"/>
<dbReference type="Gene3D" id="2.60.40.10">
    <property type="entry name" value="Immunoglobulins"/>
    <property type="match status" value="45"/>
</dbReference>
<dbReference type="GO" id="GO:0040017">
    <property type="term" value="P:positive regulation of locomotion"/>
    <property type="evidence" value="ECO:0007669"/>
    <property type="project" value="UniProtKB-ARBA"/>
</dbReference>
<feature type="domain" description="Ig-like" evidence="8">
    <location>
        <begin position="1921"/>
        <end position="2011"/>
    </location>
</feature>
<dbReference type="PANTHER" id="PTHR47633">
    <property type="entry name" value="IMMUNOGLOBULIN"/>
    <property type="match status" value="1"/>
</dbReference>
<name>A0A1I7TK30_9PELO</name>
<evidence type="ECO:0000256" key="4">
    <source>
        <dbReference type="ARBA" id="ARBA00022737"/>
    </source>
</evidence>
<feature type="domain" description="Ig-like" evidence="8">
    <location>
        <begin position="3218"/>
        <end position="3308"/>
    </location>
</feature>
<dbReference type="GO" id="GO:0045989">
    <property type="term" value="P:positive regulation of striated muscle contraction"/>
    <property type="evidence" value="ECO:0007669"/>
    <property type="project" value="UniProtKB-ARBA"/>
</dbReference>
<feature type="domain" description="Ig-like" evidence="8">
    <location>
        <begin position="4575"/>
        <end position="4667"/>
    </location>
</feature>